<sequence>MENQGEVCNKQVRVNMDGKSDEKKKTRMRRRKLMMTMEDDDINERADAFIKNFHNQLRIQREESFKRFQEMISRGV</sequence>
<protein>
    <submittedName>
        <fullName evidence="1">Uncharacterized protein</fullName>
    </submittedName>
</protein>
<name>B9T1E4_RICCO</name>
<dbReference type="PANTHER" id="PTHR33098">
    <property type="entry name" value="COTTON FIBER (DUF761)"/>
    <property type="match status" value="1"/>
</dbReference>
<dbReference type="PANTHER" id="PTHR33098:SF99">
    <property type="match status" value="1"/>
</dbReference>
<gene>
    <name evidence="1" type="ORF">RCOM_1360670</name>
</gene>
<organism evidence="1 2">
    <name type="scientific">Ricinus communis</name>
    <name type="common">Castor bean</name>
    <dbReference type="NCBI Taxonomy" id="3988"/>
    <lineage>
        <taxon>Eukaryota</taxon>
        <taxon>Viridiplantae</taxon>
        <taxon>Streptophyta</taxon>
        <taxon>Embryophyta</taxon>
        <taxon>Tracheophyta</taxon>
        <taxon>Spermatophyta</taxon>
        <taxon>Magnoliopsida</taxon>
        <taxon>eudicotyledons</taxon>
        <taxon>Gunneridae</taxon>
        <taxon>Pentapetalae</taxon>
        <taxon>rosids</taxon>
        <taxon>fabids</taxon>
        <taxon>Malpighiales</taxon>
        <taxon>Euphorbiaceae</taxon>
        <taxon>Acalyphoideae</taxon>
        <taxon>Acalypheae</taxon>
        <taxon>Ricinus</taxon>
    </lineage>
</organism>
<accession>B9T1E4</accession>
<proteinExistence type="predicted"/>
<dbReference type="AlphaFoldDB" id="B9T1E4"/>
<reference evidence="2" key="1">
    <citation type="journal article" date="2010" name="Nat. Biotechnol.">
        <title>Draft genome sequence of the oilseed species Ricinus communis.</title>
        <authorList>
            <person name="Chan A.P."/>
            <person name="Crabtree J."/>
            <person name="Zhao Q."/>
            <person name="Lorenzi H."/>
            <person name="Orvis J."/>
            <person name="Puiu D."/>
            <person name="Melake-Berhan A."/>
            <person name="Jones K.M."/>
            <person name="Redman J."/>
            <person name="Chen G."/>
            <person name="Cahoon E.B."/>
            <person name="Gedil M."/>
            <person name="Stanke M."/>
            <person name="Haas B.J."/>
            <person name="Wortman J.R."/>
            <person name="Fraser-Liggett C.M."/>
            <person name="Ravel J."/>
            <person name="Rabinowicz P.D."/>
        </authorList>
    </citation>
    <scope>NUCLEOTIDE SEQUENCE [LARGE SCALE GENOMIC DNA]</scope>
    <source>
        <strain evidence="2">cv. Hale</strain>
    </source>
</reference>
<dbReference type="Proteomes" id="UP000008311">
    <property type="component" value="Unassembled WGS sequence"/>
</dbReference>
<evidence type="ECO:0000313" key="1">
    <source>
        <dbReference type="EMBL" id="EEF30318.1"/>
    </source>
</evidence>
<dbReference type="eggNOG" id="ENOG502SGWJ">
    <property type="taxonomic scope" value="Eukaryota"/>
</dbReference>
<dbReference type="EMBL" id="EQ974337">
    <property type="protein sequence ID" value="EEF30318.1"/>
    <property type="molecule type" value="Genomic_DNA"/>
</dbReference>
<keyword evidence="2" id="KW-1185">Reference proteome</keyword>
<dbReference type="InParanoid" id="B9T1E4"/>
<dbReference type="InterPro" id="IPR008480">
    <property type="entry name" value="DUF761_pln"/>
</dbReference>
<dbReference type="Pfam" id="PF05553">
    <property type="entry name" value="DUF761"/>
    <property type="match status" value="1"/>
</dbReference>
<evidence type="ECO:0000313" key="2">
    <source>
        <dbReference type="Proteomes" id="UP000008311"/>
    </source>
</evidence>